<dbReference type="InterPro" id="IPR029058">
    <property type="entry name" value="AB_hydrolase_fold"/>
</dbReference>
<sequence length="491" mass="51846">MIRFLLAAIFLVTSTLSASAATPPAAAAPLNGQWKGPLKLLGGQITVVITIVPLTNGTYYGALDAPQQRISRMPVEVDLKGTDLTLRIEQAGSSFVGKVLEGGAKLSGTWTQPGVKSAMVLTRSLAGAAPTKLRIAPPYRESQVSFQNPGTRQKLGGTLTVPAGEGPFPAVVLLSDSGPQNRDVEVTGYRMFGQLADYLTRHGIAVLRFDDRGVGQSGGVYANATTADLVSDAQAALAFVRTRPLIAAGRVGLLGHGEGANVALLTAAAPGRAPAFVVSLAGYGQPGYNVLLRQQGEIMRLIGADPAQVKAAQDVYQRTVSVIRQTADDAAARAKVVSLLSGANTGFDAAMARARAVQLTSPWARYFFDFDPQVQLAKVQSPVLLLNGTADLQVSARRNMTLLHRGLRRAHRDVTSVRLDGVNHLFQPSPAQWPLVNGQQQATFSPIALKKIQDWVALETKAPGIPARTPAKRPAAEPKVAKSAATARPRG</sequence>
<dbReference type="PANTHER" id="PTHR43265">
    <property type="entry name" value="ESTERASE ESTD"/>
    <property type="match status" value="1"/>
</dbReference>
<dbReference type="Gene3D" id="3.40.50.1820">
    <property type="entry name" value="alpha/beta hydrolase"/>
    <property type="match status" value="1"/>
</dbReference>
<accession>A0ABR8JX07</accession>
<proteinExistence type="predicted"/>
<dbReference type="PANTHER" id="PTHR43265:SF1">
    <property type="entry name" value="ESTERASE ESTD"/>
    <property type="match status" value="1"/>
</dbReference>
<dbReference type="GO" id="GO:0016787">
    <property type="term" value="F:hydrolase activity"/>
    <property type="evidence" value="ECO:0007669"/>
    <property type="project" value="UniProtKB-KW"/>
</dbReference>
<evidence type="ECO:0000313" key="4">
    <source>
        <dbReference type="EMBL" id="MBD2724491.1"/>
    </source>
</evidence>
<evidence type="ECO:0000313" key="5">
    <source>
        <dbReference type="Proteomes" id="UP000606003"/>
    </source>
</evidence>
<evidence type="ECO:0000256" key="2">
    <source>
        <dbReference type="SAM" id="SignalP"/>
    </source>
</evidence>
<feature type="domain" description="Serine aminopeptidase S33" evidence="3">
    <location>
        <begin position="191"/>
        <end position="404"/>
    </location>
</feature>
<dbReference type="Proteomes" id="UP000606003">
    <property type="component" value="Unassembled WGS sequence"/>
</dbReference>
<comment type="caution">
    <text evidence="4">The sequence shown here is derived from an EMBL/GenBank/DDBJ whole genome shotgun (WGS) entry which is preliminary data.</text>
</comment>
<evidence type="ECO:0000259" key="3">
    <source>
        <dbReference type="Pfam" id="PF12146"/>
    </source>
</evidence>
<dbReference type="InterPro" id="IPR022742">
    <property type="entry name" value="Hydrolase_4"/>
</dbReference>
<dbReference type="RefSeq" id="WP_190928348.1">
    <property type="nucleotide sequence ID" value="NZ_JACXAC010000007.1"/>
</dbReference>
<gene>
    <name evidence="4" type="ORF">IC234_20350</name>
</gene>
<protein>
    <submittedName>
        <fullName evidence="4">Alpha/beta hydrolase</fullName>
    </submittedName>
</protein>
<feature type="chain" id="PRO_5045754365" evidence="2">
    <location>
        <begin position="21"/>
        <end position="491"/>
    </location>
</feature>
<dbReference type="SUPFAM" id="SSF53474">
    <property type="entry name" value="alpha/beta-Hydrolases"/>
    <property type="match status" value="1"/>
</dbReference>
<dbReference type="EMBL" id="JACXAC010000007">
    <property type="protein sequence ID" value="MBD2724491.1"/>
    <property type="molecule type" value="Genomic_DNA"/>
</dbReference>
<evidence type="ECO:0000256" key="1">
    <source>
        <dbReference type="SAM" id="MobiDB-lite"/>
    </source>
</evidence>
<keyword evidence="5" id="KW-1185">Reference proteome</keyword>
<keyword evidence="2" id="KW-0732">Signal</keyword>
<name>A0ABR8JX07_9BACT</name>
<keyword evidence="4" id="KW-0378">Hydrolase</keyword>
<organism evidence="4 5">
    <name type="scientific">Hymenobacter armeniacus</name>
    <dbReference type="NCBI Taxonomy" id="2771358"/>
    <lineage>
        <taxon>Bacteria</taxon>
        <taxon>Pseudomonadati</taxon>
        <taxon>Bacteroidota</taxon>
        <taxon>Cytophagia</taxon>
        <taxon>Cytophagales</taxon>
        <taxon>Hymenobacteraceae</taxon>
        <taxon>Hymenobacter</taxon>
    </lineage>
</organism>
<dbReference type="InterPro" id="IPR053145">
    <property type="entry name" value="AB_hydrolase_Est10"/>
</dbReference>
<reference evidence="4 5" key="1">
    <citation type="submission" date="2020-09" db="EMBL/GenBank/DDBJ databases">
        <authorList>
            <person name="Kim M.K."/>
        </authorList>
    </citation>
    <scope>NUCLEOTIDE SEQUENCE [LARGE SCALE GENOMIC DNA]</scope>
    <source>
        <strain evidence="4 5">BT189</strain>
    </source>
</reference>
<feature type="signal peptide" evidence="2">
    <location>
        <begin position="1"/>
        <end position="20"/>
    </location>
</feature>
<dbReference type="Pfam" id="PF12146">
    <property type="entry name" value="Hydrolase_4"/>
    <property type="match status" value="1"/>
</dbReference>
<feature type="region of interest" description="Disordered" evidence="1">
    <location>
        <begin position="463"/>
        <end position="491"/>
    </location>
</feature>